<dbReference type="GO" id="GO:0051539">
    <property type="term" value="F:4 iron, 4 sulfur cluster binding"/>
    <property type="evidence" value="ECO:0007669"/>
    <property type="project" value="UniProtKB-KW"/>
</dbReference>
<gene>
    <name evidence="8" type="ORF">IFK94_10405</name>
</gene>
<dbReference type="InterPro" id="IPR051460">
    <property type="entry name" value="HdrC_iron-sulfur_subunit"/>
</dbReference>
<dbReference type="InterPro" id="IPR017900">
    <property type="entry name" value="4Fe4S_Fe_S_CS"/>
</dbReference>
<keyword evidence="5" id="KW-0411">Iron-sulfur</keyword>
<dbReference type="Pfam" id="PF13183">
    <property type="entry name" value="Fer4_8"/>
    <property type="match status" value="1"/>
</dbReference>
<sequence length="669" mass="73286">MRPTESLPAFIFFLVLVFGSLGTFGYLMESRLALLAAAMPSDRFNRWGERIRGLLVFFIGQRRILNPRHLLPGLMHALIFWGFLAVGLNTVHFIGGGFSAGWHLPWFGPGSVLGEGYVLVRDVFEFVVLAMVLVAIARRLFVKPTRLTLSGDALLVLGMIGALMLTDLLMAGIESAHHAGTGYRSFAGQTLAPLMAGLGSGTAVKFYHVSWWVHLGTLMFFLTFLPVSKHFHVVTGLPSVLFRRLDSGSLPSMDLENLENFGTTGFKDMSWKDILDVYSCTECGRCQEACPAYNTGKPLNPKQINEDMRAALFPALPTLLGRGGEGSDTAGPVLPAETIGEDVLWSCTTCRACEEACPLFIEFIDRIVGMRRKLVLEESSFPAELTGMFKNLERQGNPWGIDPSERTAWTEGMDIPLMSDRPEDVEYLLWVGCAGAFDDRSKKVARATARLLTAAGIKFAILGTEETCTGDSARRAGNEYLFQMMAEQNVETLNGYGVKKIITQCPHCFNTLGNEYPEFGGNFEVVHHSQILADLLADGRLPLMQTAADMPPVTFHDSCYIGRHNGEYDKPRNALNAVPGLELIEMPRSRENGFCCGAGGARMWMEETLGTKVNLDRVEEAAGSGAGVVATSCPFCITMLADGVNDTGRQETMEVLDIAQILESRLAAD</sequence>
<feature type="transmembrane region" description="Helical" evidence="6">
    <location>
        <begin position="123"/>
        <end position="141"/>
    </location>
</feature>
<keyword evidence="6" id="KW-0812">Transmembrane</keyword>
<comment type="caution">
    <text evidence="8">The sequence shown here is derived from an EMBL/GenBank/DDBJ whole genome shotgun (WGS) entry which is preliminary data.</text>
</comment>
<feature type="transmembrane region" description="Helical" evidence="6">
    <location>
        <begin position="7"/>
        <end position="27"/>
    </location>
</feature>
<organism evidence="8 9">
    <name type="scientific">Candidatus Polarisedimenticola svalbardensis</name>
    <dbReference type="NCBI Taxonomy" id="2886004"/>
    <lineage>
        <taxon>Bacteria</taxon>
        <taxon>Pseudomonadati</taxon>
        <taxon>Acidobacteriota</taxon>
        <taxon>Candidatus Polarisedimenticolia</taxon>
        <taxon>Candidatus Polarisedimenticolales</taxon>
        <taxon>Candidatus Polarisedimenticolaceae</taxon>
        <taxon>Candidatus Polarisedimenticola</taxon>
    </lineage>
</organism>
<protein>
    <submittedName>
        <fullName evidence="8">(Fe-S)-binding protein</fullName>
    </submittedName>
</protein>
<dbReference type="InterPro" id="IPR036197">
    <property type="entry name" value="NarG-like_sf"/>
</dbReference>
<evidence type="ECO:0000256" key="6">
    <source>
        <dbReference type="SAM" id="Phobius"/>
    </source>
</evidence>
<keyword evidence="3" id="KW-0560">Oxidoreductase</keyword>
<accession>A0A8J6Y1N1</accession>
<evidence type="ECO:0000256" key="3">
    <source>
        <dbReference type="ARBA" id="ARBA00023002"/>
    </source>
</evidence>
<dbReference type="GO" id="GO:0016491">
    <property type="term" value="F:oxidoreductase activity"/>
    <property type="evidence" value="ECO:0007669"/>
    <property type="project" value="UniProtKB-KW"/>
</dbReference>
<feature type="domain" description="4Fe-4S ferredoxin-type" evidence="7">
    <location>
        <begin position="271"/>
        <end position="301"/>
    </location>
</feature>
<dbReference type="Proteomes" id="UP000648239">
    <property type="component" value="Unassembled WGS sequence"/>
</dbReference>
<feature type="transmembrane region" description="Helical" evidence="6">
    <location>
        <begin position="209"/>
        <end position="227"/>
    </location>
</feature>
<name>A0A8J6Y1N1_9BACT</name>
<keyword evidence="6" id="KW-0472">Membrane</keyword>
<keyword evidence="4" id="KW-0408">Iron</keyword>
<evidence type="ECO:0000256" key="2">
    <source>
        <dbReference type="ARBA" id="ARBA00022723"/>
    </source>
</evidence>
<reference evidence="8 9" key="1">
    <citation type="submission" date="2020-08" db="EMBL/GenBank/DDBJ databases">
        <title>Acidobacteriota in marine sediments use diverse sulfur dissimilation pathways.</title>
        <authorList>
            <person name="Wasmund K."/>
        </authorList>
    </citation>
    <scope>NUCLEOTIDE SEQUENCE [LARGE SCALE GENOMIC DNA]</scope>
    <source>
        <strain evidence="8">MAG AM4</strain>
    </source>
</reference>
<evidence type="ECO:0000256" key="1">
    <source>
        <dbReference type="ARBA" id="ARBA00022485"/>
    </source>
</evidence>
<dbReference type="SUPFAM" id="SSF103501">
    <property type="entry name" value="Respiratory nitrate reductase 1 gamma chain"/>
    <property type="match status" value="1"/>
</dbReference>
<evidence type="ECO:0000313" key="8">
    <source>
        <dbReference type="EMBL" id="MBD3868522.1"/>
    </source>
</evidence>
<dbReference type="AlphaFoldDB" id="A0A8J6Y1N1"/>
<dbReference type="GO" id="GO:0005886">
    <property type="term" value="C:plasma membrane"/>
    <property type="evidence" value="ECO:0007669"/>
    <property type="project" value="TreeGrafter"/>
</dbReference>
<dbReference type="PROSITE" id="PS51379">
    <property type="entry name" value="4FE4S_FER_2"/>
    <property type="match status" value="2"/>
</dbReference>
<dbReference type="InterPro" id="IPR017896">
    <property type="entry name" value="4Fe4S_Fe-S-bd"/>
</dbReference>
<dbReference type="InterPro" id="IPR009051">
    <property type="entry name" value="Helical_ferredxn"/>
</dbReference>
<evidence type="ECO:0000259" key="7">
    <source>
        <dbReference type="PROSITE" id="PS51379"/>
    </source>
</evidence>
<feature type="transmembrane region" description="Helical" evidence="6">
    <location>
        <begin position="153"/>
        <end position="173"/>
    </location>
</feature>
<keyword evidence="1" id="KW-0004">4Fe-4S</keyword>
<dbReference type="EMBL" id="JACXWD010000034">
    <property type="protein sequence ID" value="MBD3868522.1"/>
    <property type="molecule type" value="Genomic_DNA"/>
</dbReference>
<dbReference type="SUPFAM" id="SSF46548">
    <property type="entry name" value="alpha-helical ferredoxin"/>
    <property type="match status" value="1"/>
</dbReference>
<evidence type="ECO:0000256" key="5">
    <source>
        <dbReference type="ARBA" id="ARBA00023014"/>
    </source>
</evidence>
<evidence type="ECO:0000256" key="4">
    <source>
        <dbReference type="ARBA" id="ARBA00023004"/>
    </source>
</evidence>
<dbReference type="PANTHER" id="PTHR43255:SF1">
    <property type="entry name" value="IRON-SULFUR-BINDING OXIDOREDUCTASE FADF-RELATED"/>
    <property type="match status" value="1"/>
</dbReference>
<proteinExistence type="predicted"/>
<dbReference type="Gene3D" id="1.10.1060.10">
    <property type="entry name" value="Alpha-helical ferredoxin"/>
    <property type="match status" value="1"/>
</dbReference>
<keyword evidence="6" id="KW-1133">Transmembrane helix</keyword>
<feature type="transmembrane region" description="Helical" evidence="6">
    <location>
        <begin position="77"/>
        <end position="103"/>
    </location>
</feature>
<evidence type="ECO:0000313" key="9">
    <source>
        <dbReference type="Proteomes" id="UP000648239"/>
    </source>
</evidence>
<keyword evidence="2" id="KW-0479">Metal-binding</keyword>
<dbReference type="PANTHER" id="PTHR43255">
    <property type="entry name" value="IRON-SULFUR-BINDING OXIDOREDUCTASE FADF-RELATED-RELATED"/>
    <property type="match status" value="1"/>
</dbReference>
<dbReference type="PROSITE" id="PS00198">
    <property type="entry name" value="4FE4S_FER_1"/>
    <property type="match status" value="2"/>
</dbReference>
<dbReference type="InterPro" id="IPR004017">
    <property type="entry name" value="Cys_rich_dom"/>
</dbReference>
<dbReference type="GO" id="GO:0046872">
    <property type="term" value="F:metal ion binding"/>
    <property type="evidence" value="ECO:0007669"/>
    <property type="project" value="UniProtKB-KW"/>
</dbReference>
<dbReference type="Pfam" id="PF02754">
    <property type="entry name" value="CCG"/>
    <property type="match status" value="2"/>
</dbReference>
<feature type="domain" description="4Fe-4S ferredoxin-type" evidence="7">
    <location>
        <begin position="335"/>
        <end position="366"/>
    </location>
</feature>
<dbReference type="Gene3D" id="1.20.950.20">
    <property type="entry name" value="Transmembrane di-heme cytochromes, Chain C"/>
    <property type="match status" value="1"/>
</dbReference>